<dbReference type="Pfam" id="PF01804">
    <property type="entry name" value="Penicil_amidase"/>
    <property type="match status" value="1"/>
</dbReference>
<evidence type="ECO:0000313" key="3">
    <source>
        <dbReference type="WBParaSite" id="PSU_v2.g19193.t1"/>
    </source>
</evidence>
<evidence type="ECO:0000313" key="2">
    <source>
        <dbReference type="Proteomes" id="UP000887577"/>
    </source>
</evidence>
<dbReference type="GO" id="GO:0017000">
    <property type="term" value="P:antibiotic biosynthetic process"/>
    <property type="evidence" value="ECO:0007669"/>
    <property type="project" value="InterPro"/>
</dbReference>
<proteinExistence type="predicted"/>
<sequence length="125" mass="14152">MEHKQVRIKVRGQDDVTLDVYRAAQGYVSSWDKKNNTAYANRRTWEGREIETLLGWAHAAKAKNWDQFMAQASRVSASITWFYADTQNQYRCGSPGPLAQAPSQSGDPVPCSGRRQYGMARLPEL</sequence>
<dbReference type="Gene3D" id="2.30.120.10">
    <property type="match status" value="1"/>
</dbReference>
<feature type="region of interest" description="Disordered" evidence="1">
    <location>
        <begin position="93"/>
        <end position="115"/>
    </location>
</feature>
<keyword evidence="2" id="KW-1185">Reference proteome</keyword>
<dbReference type="AlphaFoldDB" id="A0A914YI76"/>
<dbReference type="InterPro" id="IPR043146">
    <property type="entry name" value="Penicillin_amidase_N_B-knob"/>
</dbReference>
<dbReference type="Proteomes" id="UP000887577">
    <property type="component" value="Unplaced"/>
</dbReference>
<dbReference type="SUPFAM" id="SSF56235">
    <property type="entry name" value="N-terminal nucleophile aminohydrolases (Ntn hydrolases)"/>
    <property type="match status" value="1"/>
</dbReference>
<name>A0A914YI76_9BILA</name>
<reference evidence="3" key="1">
    <citation type="submission" date="2022-11" db="UniProtKB">
        <authorList>
            <consortium name="WormBaseParasite"/>
        </authorList>
    </citation>
    <scope>IDENTIFICATION</scope>
</reference>
<protein>
    <submittedName>
        <fullName evidence="3">Uncharacterized protein</fullName>
    </submittedName>
</protein>
<dbReference type="GO" id="GO:0016787">
    <property type="term" value="F:hydrolase activity"/>
    <property type="evidence" value="ECO:0007669"/>
    <property type="project" value="InterPro"/>
</dbReference>
<organism evidence="2 3">
    <name type="scientific">Panagrolaimus superbus</name>
    <dbReference type="NCBI Taxonomy" id="310955"/>
    <lineage>
        <taxon>Eukaryota</taxon>
        <taxon>Metazoa</taxon>
        <taxon>Ecdysozoa</taxon>
        <taxon>Nematoda</taxon>
        <taxon>Chromadorea</taxon>
        <taxon>Rhabditida</taxon>
        <taxon>Tylenchina</taxon>
        <taxon>Panagrolaimomorpha</taxon>
        <taxon>Panagrolaimoidea</taxon>
        <taxon>Panagrolaimidae</taxon>
        <taxon>Panagrolaimus</taxon>
    </lineage>
</organism>
<dbReference type="InterPro" id="IPR029055">
    <property type="entry name" value="Ntn_hydrolases_N"/>
</dbReference>
<dbReference type="WBParaSite" id="PSU_v2.g19193.t1">
    <property type="protein sequence ID" value="PSU_v2.g19193.t1"/>
    <property type="gene ID" value="PSU_v2.g19193"/>
</dbReference>
<evidence type="ECO:0000256" key="1">
    <source>
        <dbReference type="SAM" id="MobiDB-lite"/>
    </source>
</evidence>
<accession>A0A914YI76</accession>
<dbReference type="InterPro" id="IPR002692">
    <property type="entry name" value="S45"/>
</dbReference>